<dbReference type="InterPro" id="IPR001173">
    <property type="entry name" value="Glyco_trans_2-like"/>
</dbReference>
<keyword evidence="2" id="KW-0808">Transferase</keyword>
<evidence type="ECO:0000256" key="1">
    <source>
        <dbReference type="ARBA" id="ARBA00022676"/>
    </source>
</evidence>
<dbReference type="PANTHER" id="PTHR22916:SF51">
    <property type="entry name" value="GLYCOSYLTRANSFERASE EPSH-RELATED"/>
    <property type="match status" value="1"/>
</dbReference>
<proteinExistence type="predicted"/>
<dbReference type="SUPFAM" id="SSF53448">
    <property type="entry name" value="Nucleotide-diphospho-sugar transferases"/>
    <property type="match status" value="1"/>
</dbReference>
<dbReference type="CDD" id="cd00761">
    <property type="entry name" value="Glyco_tranf_GTA_type"/>
    <property type="match status" value="1"/>
</dbReference>
<dbReference type="EMBL" id="JBHSOJ010000015">
    <property type="protein sequence ID" value="MFC5630686.1"/>
    <property type="molecule type" value="Genomic_DNA"/>
</dbReference>
<feature type="domain" description="Glycosyltransferase 2-like" evidence="3">
    <location>
        <begin position="5"/>
        <end position="110"/>
    </location>
</feature>
<dbReference type="Proteomes" id="UP001596110">
    <property type="component" value="Unassembled WGS sequence"/>
</dbReference>
<reference evidence="5" key="1">
    <citation type="journal article" date="2019" name="Int. J. Syst. Evol. Microbiol.">
        <title>The Global Catalogue of Microorganisms (GCM) 10K type strain sequencing project: providing services to taxonomists for standard genome sequencing and annotation.</title>
        <authorList>
            <consortium name="The Broad Institute Genomics Platform"/>
            <consortium name="The Broad Institute Genome Sequencing Center for Infectious Disease"/>
            <person name="Wu L."/>
            <person name="Ma J."/>
        </authorList>
    </citation>
    <scope>NUCLEOTIDE SEQUENCE [LARGE SCALE GENOMIC DNA]</scope>
    <source>
        <strain evidence="5">DT43</strain>
    </source>
</reference>
<dbReference type="Gene3D" id="3.90.550.10">
    <property type="entry name" value="Spore Coat Polysaccharide Biosynthesis Protein SpsA, Chain A"/>
    <property type="match status" value="1"/>
</dbReference>
<dbReference type="RefSeq" id="WP_156805794.1">
    <property type="nucleotide sequence ID" value="NZ_JBHSOJ010000015.1"/>
</dbReference>
<evidence type="ECO:0000313" key="5">
    <source>
        <dbReference type="Proteomes" id="UP001596110"/>
    </source>
</evidence>
<organism evidence="4 5">
    <name type="scientific">Streptococcus caledonicus</name>
    <dbReference type="NCBI Taxonomy" id="2614158"/>
    <lineage>
        <taxon>Bacteria</taxon>
        <taxon>Bacillati</taxon>
        <taxon>Bacillota</taxon>
        <taxon>Bacilli</taxon>
        <taxon>Lactobacillales</taxon>
        <taxon>Streptococcaceae</taxon>
        <taxon>Streptococcus</taxon>
    </lineage>
</organism>
<evidence type="ECO:0000256" key="2">
    <source>
        <dbReference type="ARBA" id="ARBA00022679"/>
    </source>
</evidence>
<keyword evidence="5" id="KW-1185">Reference proteome</keyword>
<sequence length="337" mass="38956">MTLLTIAIPSYNASEYLHYCVNSLVIGGNQVEILIINDGSSDETALVGAQLEAQFTNVRLVNQENKGHGGAVNTGIHEAKGQYFKVVDSDDWVDSRAYLKILETLNRLNEEQAPVDAFISNFVYEKEGLSRKKSMRYDGILPEGRVFGWDEVGDFSKGQYMMMHSLIYRTELLREVHFELPEHTFYVDNLFVFTPLQAVQNMYYLPVDFYRYFIGREDQSVNEKVMIKRIDQQLKVNKLLVDQFDEETLDHPKLRTYLLNHLEITTVISSALLNRAGKPQHLAKKQELWDYIKETNPKLYREIRNGLLGQLVKPSVFPSRKVANGVYRVVRRIYGFN</sequence>
<keyword evidence="1" id="KW-0328">Glycosyltransferase</keyword>
<accession>A0ABW0UDB8</accession>
<gene>
    <name evidence="4" type="ORF">ACFPQ3_03590</name>
</gene>
<comment type="caution">
    <text evidence="4">The sequence shown here is derived from an EMBL/GenBank/DDBJ whole genome shotgun (WGS) entry which is preliminary data.</text>
</comment>
<evidence type="ECO:0000259" key="3">
    <source>
        <dbReference type="Pfam" id="PF00535"/>
    </source>
</evidence>
<dbReference type="InterPro" id="IPR029044">
    <property type="entry name" value="Nucleotide-diphossugar_trans"/>
</dbReference>
<dbReference type="Pfam" id="PF00535">
    <property type="entry name" value="Glycos_transf_2"/>
    <property type="match status" value="1"/>
</dbReference>
<protein>
    <submittedName>
        <fullName evidence="4">Glycosyltransferase family 2 protein</fullName>
    </submittedName>
</protein>
<dbReference type="PANTHER" id="PTHR22916">
    <property type="entry name" value="GLYCOSYLTRANSFERASE"/>
    <property type="match status" value="1"/>
</dbReference>
<evidence type="ECO:0000313" key="4">
    <source>
        <dbReference type="EMBL" id="MFC5630686.1"/>
    </source>
</evidence>
<name>A0ABW0UDB8_9STRE</name>